<evidence type="ECO:0000313" key="1">
    <source>
        <dbReference type="EMBL" id="KAJ8890535.1"/>
    </source>
</evidence>
<comment type="caution">
    <text evidence="1">The sequence shown here is derived from an EMBL/GenBank/DDBJ whole genome shotgun (WGS) entry which is preliminary data.</text>
</comment>
<organism evidence="1 2">
    <name type="scientific">Dryococelus australis</name>
    <dbReference type="NCBI Taxonomy" id="614101"/>
    <lineage>
        <taxon>Eukaryota</taxon>
        <taxon>Metazoa</taxon>
        <taxon>Ecdysozoa</taxon>
        <taxon>Arthropoda</taxon>
        <taxon>Hexapoda</taxon>
        <taxon>Insecta</taxon>
        <taxon>Pterygota</taxon>
        <taxon>Neoptera</taxon>
        <taxon>Polyneoptera</taxon>
        <taxon>Phasmatodea</taxon>
        <taxon>Verophasmatodea</taxon>
        <taxon>Anareolatae</taxon>
        <taxon>Phasmatidae</taxon>
        <taxon>Eurycanthinae</taxon>
        <taxon>Dryococelus</taxon>
    </lineage>
</organism>
<evidence type="ECO:0000313" key="2">
    <source>
        <dbReference type="Proteomes" id="UP001159363"/>
    </source>
</evidence>
<proteinExistence type="predicted"/>
<gene>
    <name evidence="1" type="ORF">PR048_010044</name>
</gene>
<protein>
    <submittedName>
        <fullName evidence="1">Uncharacterized protein</fullName>
    </submittedName>
</protein>
<dbReference type="Proteomes" id="UP001159363">
    <property type="component" value="Chromosome 3"/>
</dbReference>
<keyword evidence="2" id="KW-1185">Reference proteome</keyword>
<sequence>MTQHTGKISRKYFGIRFNRAAPPKLTVVRWEKKPIETCSIKDRPRSGRSTRAETCAEIAASVEQLNVPLGTLRCRMPDDLVFKVCGPSFNNEWVIACALLLEAFDTRPYFFRTC</sequence>
<dbReference type="EMBL" id="JARBHB010000003">
    <property type="protein sequence ID" value="KAJ8890535.1"/>
    <property type="molecule type" value="Genomic_DNA"/>
</dbReference>
<reference evidence="1 2" key="1">
    <citation type="submission" date="2023-02" db="EMBL/GenBank/DDBJ databases">
        <title>LHISI_Scaffold_Assembly.</title>
        <authorList>
            <person name="Stuart O.P."/>
            <person name="Cleave R."/>
            <person name="Magrath M.J.L."/>
            <person name="Mikheyev A.S."/>
        </authorList>
    </citation>
    <scope>NUCLEOTIDE SEQUENCE [LARGE SCALE GENOMIC DNA]</scope>
    <source>
        <strain evidence="1">Daus_M_001</strain>
        <tissue evidence="1">Leg muscle</tissue>
    </source>
</reference>
<name>A0ABQ9I1L7_9NEOP</name>
<accession>A0ABQ9I1L7</accession>